<dbReference type="EMBL" id="HBUF01573263">
    <property type="protein sequence ID" value="CAG6767384.1"/>
    <property type="molecule type" value="Transcribed_RNA"/>
</dbReference>
<dbReference type="EMBL" id="HBUF01573264">
    <property type="protein sequence ID" value="CAG6767385.1"/>
    <property type="molecule type" value="Transcribed_RNA"/>
</dbReference>
<protein>
    <submittedName>
        <fullName evidence="1">Uncharacterized protein</fullName>
    </submittedName>
</protein>
<evidence type="ECO:0000313" key="1">
    <source>
        <dbReference type="EMBL" id="CAG6767384.1"/>
    </source>
</evidence>
<accession>A0A8D9EWB9</accession>
<sequence length="105" mass="12341">MTIQIVMTCSLQHGQLEDTVWQQMIVSEYSAPILVLFLGRILFSYDCFQQNCQGIYAKYQFLHLCFQKFHRLVPDILLSQLKHIFLVLGNNPILDLQLIDFQTNF</sequence>
<name>A0A8D9EWB9_9HEMI</name>
<dbReference type="AlphaFoldDB" id="A0A8D9EWB9"/>
<proteinExistence type="predicted"/>
<organism evidence="1">
    <name type="scientific">Cacopsylla melanoneura</name>
    <dbReference type="NCBI Taxonomy" id="428564"/>
    <lineage>
        <taxon>Eukaryota</taxon>
        <taxon>Metazoa</taxon>
        <taxon>Ecdysozoa</taxon>
        <taxon>Arthropoda</taxon>
        <taxon>Hexapoda</taxon>
        <taxon>Insecta</taxon>
        <taxon>Pterygota</taxon>
        <taxon>Neoptera</taxon>
        <taxon>Paraneoptera</taxon>
        <taxon>Hemiptera</taxon>
        <taxon>Sternorrhyncha</taxon>
        <taxon>Psylloidea</taxon>
        <taxon>Psyllidae</taxon>
        <taxon>Psyllinae</taxon>
        <taxon>Cacopsylla</taxon>
    </lineage>
</organism>
<reference evidence="1" key="1">
    <citation type="submission" date="2021-05" db="EMBL/GenBank/DDBJ databases">
        <authorList>
            <person name="Alioto T."/>
            <person name="Alioto T."/>
            <person name="Gomez Garrido J."/>
        </authorList>
    </citation>
    <scope>NUCLEOTIDE SEQUENCE</scope>
</reference>